<dbReference type="eggNOG" id="KOG0725">
    <property type="taxonomic scope" value="Eukaryota"/>
</dbReference>
<dbReference type="InterPro" id="IPR036291">
    <property type="entry name" value="NAD(P)-bd_dom_sf"/>
</dbReference>
<name>A0A1S2Z5N4_CICAR</name>
<dbReference type="Pfam" id="PF00106">
    <property type="entry name" value="adh_short"/>
    <property type="match status" value="1"/>
</dbReference>
<dbReference type="STRING" id="3827.A0A1S2Z5N4"/>
<evidence type="ECO:0000313" key="3">
    <source>
        <dbReference type="Proteomes" id="UP000087171"/>
    </source>
</evidence>
<dbReference type="SMART" id="SM00822">
    <property type="entry name" value="PKS_KR"/>
    <property type="match status" value="1"/>
</dbReference>
<dbReference type="KEGG" id="cam:101505863"/>
<gene>
    <name evidence="4" type="primary">LOC101505863</name>
</gene>
<dbReference type="InterPro" id="IPR057326">
    <property type="entry name" value="KR_dom"/>
</dbReference>
<dbReference type="PRINTS" id="PR00080">
    <property type="entry name" value="SDRFAMILY"/>
</dbReference>
<proteinExistence type="inferred from homology"/>
<dbReference type="FunFam" id="3.40.50.720:FF:000084">
    <property type="entry name" value="Short-chain dehydrogenase reductase"/>
    <property type="match status" value="1"/>
</dbReference>
<dbReference type="OrthoDB" id="47007at2759"/>
<evidence type="ECO:0000256" key="1">
    <source>
        <dbReference type="RuleBase" id="RU000363"/>
    </source>
</evidence>
<dbReference type="PaxDb" id="3827-XP_004515513.1"/>
<dbReference type="SUPFAM" id="SSF51735">
    <property type="entry name" value="NAD(P)-binding Rossmann-fold domains"/>
    <property type="match status" value="1"/>
</dbReference>
<comment type="similarity">
    <text evidence="1">Belongs to the short-chain dehydrogenases/reductases (SDR) family.</text>
</comment>
<feature type="domain" description="Ketoreductase" evidence="2">
    <location>
        <begin position="19"/>
        <end position="211"/>
    </location>
</feature>
<sequence length="284" mass="30793">MQVSNHHHDLEPWHNLAGKVVLVTGASAGIGRVFCLDLARAGCRVIAAARRVDRLASLCDEINQGVQLVDQERSLRAVAVEIDVAADGSVIENYVKKAWEVFGHIDVVINNAGFRGNVSSPLELSEEEWNKVFRTNITGTWLVSKYVCKLMRDAKIKGSIINISSIAGLDRGQLPGATAYACSKGAVNMLTKVMALELGAHKIRVNSISPGLFKSEITADLMEKHWLLNVAKKTVPLRSFGTSNPALTSIVRYLIHDSSEYVTGNIFIVDAGATIPGVPIYSSL</sequence>
<dbReference type="AlphaFoldDB" id="A0A1S2Z5N4"/>
<keyword evidence="3" id="KW-1185">Reference proteome</keyword>
<dbReference type="PANTHER" id="PTHR44375">
    <property type="entry name" value="BETA-KETOACYL-ACP REDUCTASE-LIKE PROTEIN-RELATED"/>
    <property type="match status" value="1"/>
</dbReference>
<dbReference type="RefSeq" id="XP_004515513.1">
    <property type="nucleotide sequence ID" value="XM_004515456.3"/>
</dbReference>
<dbReference type="Proteomes" id="UP000087171">
    <property type="component" value="Unplaced"/>
</dbReference>
<dbReference type="CDD" id="cd05233">
    <property type="entry name" value="SDR_c"/>
    <property type="match status" value="1"/>
</dbReference>
<dbReference type="Gene3D" id="3.40.50.720">
    <property type="entry name" value="NAD(P)-binding Rossmann-like Domain"/>
    <property type="match status" value="1"/>
</dbReference>
<reference evidence="4" key="1">
    <citation type="submission" date="2025-08" db="UniProtKB">
        <authorList>
            <consortium name="RefSeq"/>
        </authorList>
    </citation>
    <scope>IDENTIFICATION</scope>
    <source>
        <tissue evidence="4">Etiolated seedlings</tissue>
    </source>
</reference>
<evidence type="ECO:0000313" key="4">
    <source>
        <dbReference type="RefSeq" id="XP_004515513.1"/>
    </source>
</evidence>
<dbReference type="PANTHER" id="PTHR44375:SF2">
    <property type="entry name" value="BETA-KETOACYL-ACP REDUCTASE-LIKE PROTEIN-RELATED"/>
    <property type="match status" value="1"/>
</dbReference>
<dbReference type="PRINTS" id="PR00081">
    <property type="entry name" value="GDHRDH"/>
</dbReference>
<protein>
    <submittedName>
        <fullName evidence="4">Uncharacterized protein LOC101505863</fullName>
    </submittedName>
</protein>
<evidence type="ECO:0000259" key="2">
    <source>
        <dbReference type="SMART" id="SM00822"/>
    </source>
</evidence>
<organism evidence="3 4">
    <name type="scientific">Cicer arietinum</name>
    <name type="common">Chickpea</name>
    <name type="synonym">Garbanzo</name>
    <dbReference type="NCBI Taxonomy" id="3827"/>
    <lineage>
        <taxon>Eukaryota</taxon>
        <taxon>Viridiplantae</taxon>
        <taxon>Streptophyta</taxon>
        <taxon>Embryophyta</taxon>
        <taxon>Tracheophyta</taxon>
        <taxon>Spermatophyta</taxon>
        <taxon>Magnoliopsida</taxon>
        <taxon>eudicotyledons</taxon>
        <taxon>Gunneridae</taxon>
        <taxon>Pentapetalae</taxon>
        <taxon>rosids</taxon>
        <taxon>fabids</taxon>
        <taxon>Fabales</taxon>
        <taxon>Fabaceae</taxon>
        <taxon>Papilionoideae</taxon>
        <taxon>50 kb inversion clade</taxon>
        <taxon>NPAAA clade</taxon>
        <taxon>Hologalegina</taxon>
        <taxon>IRL clade</taxon>
        <taxon>Cicereae</taxon>
        <taxon>Cicer</taxon>
    </lineage>
</organism>
<dbReference type="InterPro" id="IPR020904">
    <property type="entry name" value="Sc_DH/Rdtase_CS"/>
</dbReference>
<dbReference type="PROSITE" id="PS00061">
    <property type="entry name" value="ADH_SHORT"/>
    <property type="match status" value="1"/>
</dbReference>
<dbReference type="InterPro" id="IPR002347">
    <property type="entry name" value="SDR_fam"/>
</dbReference>
<dbReference type="GeneID" id="101505863"/>
<accession>A0A1S2Z5N4</accession>